<name>A0A382UH55_9ZZZZ</name>
<reference evidence="1" key="1">
    <citation type="submission" date="2018-05" db="EMBL/GenBank/DDBJ databases">
        <authorList>
            <person name="Lanie J.A."/>
            <person name="Ng W.-L."/>
            <person name="Kazmierczak K.M."/>
            <person name="Andrzejewski T.M."/>
            <person name="Davidsen T.M."/>
            <person name="Wayne K.J."/>
            <person name="Tettelin H."/>
            <person name="Glass J.I."/>
            <person name="Rusch D."/>
            <person name="Podicherti R."/>
            <person name="Tsui H.-C.T."/>
            <person name="Winkler M.E."/>
        </authorList>
    </citation>
    <scope>NUCLEOTIDE SEQUENCE</scope>
</reference>
<sequence length="30" mass="3244">MIKNFNSLANTEVKKKALQILEAGLTAAEP</sequence>
<proteinExistence type="predicted"/>
<evidence type="ECO:0000313" key="1">
    <source>
        <dbReference type="EMBL" id="SVD33041.1"/>
    </source>
</evidence>
<gene>
    <name evidence="1" type="ORF">METZ01_LOCUS385895</name>
</gene>
<organism evidence="1">
    <name type="scientific">marine metagenome</name>
    <dbReference type="NCBI Taxonomy" id="408172"/>
    <lineage>
        <taxon>unclassified sequences</taxon>
        <taxon>metagenomes</taxon>
        <taxon>ecological metagenomes</taxon>
    </lineage>
</organism>
<dbReference type="EMBL" id="UINC01143870">
    <property type="protein sequence ID" value="SVD33041.1"/>
    <property type="molecule type" value="Genomic_DNA"/>
</dbReference>
<dbReference type="AlphaFoldDB" id="A0A382UH55"/>
<feature type="non-terminal residue" evidence="1">
    <location>
        <position position="30"/>
    </location>
</feature>
<accession>A0A382UH55</accession>
<protein>
    <submittedName>
        <fullName evidence="1">Uncharacterized protein</fullName>
    </submittedName>
</protein>